<dbReference type="Pfam" id="PF12781">
    <property type="entry name" value="AAA_9"/>
    <property type="match status" value="1"/>
</dbReference>
<evidence type="ECO:0000259" key="24">
    <source>
        <dbReference type="Pfam" id="PF12777"/>
    </source>
</evidence>
<evidence type="ECO:0000256" key="1">
    <source>
        <dbReference type="ARBA" id="ARBA00004245"/>
    </source>
</evidence>
<dbReference type="Pfam" id="PF12775">
    <property type="entry name" value="AAA_7"/>
    <property type="match status" value="1"/>
</dbReference>
<dbReference type="Gene3D" id="1.20.140.100">
    <property type="entry name" value="Dynein heavy chain, N-terminal domain 2"/>
    <property type="match status" value="1"/>
</dbReference>
<dbReference type="Pfam" id="PF12774">
    <property type="entry name" value="AAA_6"/>
    <property type="match status" value="1"/>
</dbReference>
<dbReference type="InterPro" id="IPR049400">
    <property type="entry name" value="DYNC2H1_AAA_dom"/>
</dbReference>
<dbReference type="Gene3D" id="1.20.920.30">
    <property type="match status" value="1"/>
</dbReference>
<dbReference type="GO" id="GO:0060271">
    <property type="term" value="P:cilium assembly"/>
    <property type="evidence" value="ECO:0007669"/>
    <property type="project" value="UniProtKB-ARBA"/>
</dbReference>
<feature type="coiled-coil region" evidence="19">
    <location>
        <begin position="2779"/>
        <end position="2862"/>
    </location>
</feature>
<dbReference type="GO" id="GO:0008104">
    <property type="term" value="P:intracellular protein localization"/>
    <property type="evidence" value="ECO:0007669"/>
    <property type="project" value="UniProtKB-ARBA"/>
</dbReference>
<dbReference type="InterPro" id="IPR035699">
    <property type="entry name" value="AAA_6"/>
</dbReference>
<keyword evidence="15" id="KW-0505">Motor protein</keyword>
<dbReference type="InterPro" id="IPR004273">
    <property type="entry name" value="Dynein_heavy_D6_P-loop"/>
</dbReference>
<dbReference type="InterPro" id="IPR027417">
    <property type="entry name" value="P-loop_NTPase"/>
</dbReference>
<feature type="domain" description="Dynein heavy chain ATP-binding dynein motor region" evidence="26">
    <location>
        <begin position="3137"/>
        <end position="3354"/>
    </location>
</feature>
<evidence type="ECO:0000256" key="18">
    <source>
        <dbReference type="ARBA" id="ARBA00023902"/>
    </source>
</evidence>
<dbReference type="Pfam" id="PF12777">
    <property type="entry name" value="MT"/>
    <property type="match status" value="1"/>
</dbReference>
<comment type="subcellular location">
    <subcellularLocation>
        <location evidence="2">Cell projection</location>
        <location evidence="2">Cilium membrane</location>
        <topology evidence="2">Peripheral membrane protein</topology>
        <orientation evidence="2">Cytoplasmic side</orientation>
    </subcellularLocation>
    <subcellularLocation>
        <location evidence="1">Cytoplasm</location>
        <location evidence="1">Cytoskeleton</location>
    </subcellularLocation>
</comment>
<dbReference type="GO" id="GO:0035721">
    <property type="term" value="P:intraciliary retrograde transport"/>
    <property type="evidence" value="ECO:0007669"/>
    <property type="project" value="TreeGrafter"/>
</dbReference>
<evidence type="ECO:0000259" key="25">
    <source>
        <dbReference type="Pfam" id="PF12780"/>
    </source>
</evidence>
<dbReference type="FunFam" id="3.20.180.20:FF:000002">
    <property type="entry name" value="Cytoplasmic dynein heavy chain 1"/>
    <property type="match status" value="1"/>
</dbReference>
<keyword evidence="10" id="KW-0067">ATP-binding</keyword>
<evidence type="ECO:0000259" key="26">
    <source>
        <dbReference type="Pfam" id="PF12781"/>
    </source>
</evidence>
<dbReference type="SUPFAM" id="SSF52540">
    <property type="entry name" value="P-loop containing nucleoside triphosphate hydrolases"/>
    <property type="match status" value="4"/>
</dbReference>
<evidence type="ECO:0000259" key="22">
    <source>
        <dbReference type="Pfam" id="PF08393"/>
    </source>
</evidence>
<evidence type="ECO:0000259" key="27">
    <source>
        <dbReference type="Pfam" id="PF21264"/>
    </source>
</evidence>
<evidence type="ECO:0000256" key="13">
    <source>
        <dbReference type="ARBA" id="ARBA00023069"/>
    </source>
</evidence>
<evidence type="ECO:0000256" key="4">
    <source>
        <dbReference type="ARBA" id="ARBA00022473"/>
    </source>
</evidence>
<dbReference type="EMBL" id="LIAE01009913">
    <property type="protein sequence ID" value="PAV67534.1"/>
    <property type="molecule type" value="Genomic_DNA"/>
</dbReference>
<dbReference type="STRING" id="2018661.A0A2A2K0V2"/>
<proteinExistence type="inferred from homology"/>
<dbReference type="FunFam" id="1.20.920.20:FF:000002">
    <property type="entry name" value="Cytoplasmic dynein 1 heavy chain"/>
    <property type="match status" value="1"/>
</dbReference>
<evidence type="ECO:0000256" key="8">
    <source>
        <dbReference type="ARBA" id="ARBA00022741"/>
    </source>
</evidence>
<evidence type="ECO:0000256" key="15">
    <source>
        <dbReference type="ARBA" id="ARBA00023175"/>
    </source>
</evidence>
<dbReference type="PANTHER" id="PTHR10676:SF352">
    <property type="entry name" value="CYTOPLASMIC DYNEIN 2 HEAVY CHAIN 1"/>
    <property type="match status" value="1"/>
</dbReference>
<dbReference type="Pfam" id="PF03028">
    <property type="entry name" value="Dynein_heavy"/>
    <property type="match status" value="1"/>
</dbReference>
<dbReference type="Pfam" id="PF22597">
    <property type="entry name" value="DYN_lid"/>
    <property type="match status" value="1"/>
</dbReference>
<keyword evidence="14" id="KW-0472">Membrane</keyword>
<evidence type="ECO:0000259" key="23">
    <source>
        <dbReference type="Pfam" id="PF12774"/>
    </source>
</evidence>
<feature type="domain" description="Dynein heavy chain tail" evidence="21">
    <location>
        <begin position="173"/>
        <end position="622"/>
    </location>
</feature>
<comment type="caution">
    <text evidence="29">The sequence shown here is derived from an EMBL/GenBank/DDBJ whole genome shotgun (WGS) entry which is preliminary data.</text>
</comment>
<dbReference type="Gene3D" id="6.10.140.1060">
    <property type="match status" value="1"/>
</dbReference>
<dbReference type="Proteomes" id="UP000218231">
    <property type="component" value="Unassembled WGS sequence"/>
</dbReference>
<dbReference type="InterPro" id="IPR042222">
    <property type="entry name" value="Dynein_2_N"/>
</dbReference>
<evidence type="ECO:0000256" key="7">
    <source>
        <dbReference type="ARBA" id="ARBA00022701"/>
    </source>
</evidence>
<dbReference type="Gene3D" id="3.40.50.300">
    <property type="entry name" value="P-loop containing nucleotide triphosphate hydrolases"/>
    <property type="match status" value="5"/>
</dbReference>
<evidence type="ECO:0000313" key="30">
    <source>
        <dbReference type="Proteomes" id="UP000218231"/>
    </source>
</evidence>
<evidence type="ECO:0000313" key="29">
    <source>
        <dbReference type="EMBL" id="PAV67534.1"/>
    </source>
</evidence>
<evidence type="ECO:0000256" key="17">
    <source>
        <dbReference type="ARBA" id="ARBA00023273"/>
    </source>
</evidence>
<keyword evidence="11" id="KW-0243">Dynein</keyword>
<feature type="domain" description="Dynein heavy chain coiled coil stalk" evidence="24">
    <location>
        <begin position="2780"/>
        <end position="3113"/>
    </location>
</feature>
<evidence type="ECO:0000256" key="11">
    <source>
        <dbReference type="ARBA" id="ARBA00023017"/>
    </source>
</evidence>
<dbReference type="FunFam" id="3.40.50.300:FF:000071">
    <property type="entry name" value="Cytoplasmic dynein heavy chain 1"/>
    <property type="match status" value="1"/>
</dbReference>
<feature type="coiled-coil region" evidence="19">
    <location>
        <begin position="641"/>
        <end position="668"/>
    </location>
</feature>
<keyword evidence="6" id="KW-0963">Cytoplasm</keyword>
<feature type="domain" description="Dynein 2 heavy chain 1 cytoplasmic ATPase lid" evidence="28">
    <location>
        <begin position="2372"/>
        <end position="2459"/>
    </location>
</feature>
<dbReference type="GO" id="GO:0005874">
    <property type="term" value="C:microtubule"/>
    <property type="evidence" value="ECO:0007669"/>
    <property type="project" value="UniProtKB-KW"/>
</dbReference>
<dbReference type="Gene3D" id="1.10.8.710">
    <property type="match status" value="1"/>
</dbReference>
<dbReference type="PANTHER" id="PTHR10676">
    <property type="entry name" value="DYNEIN HEAVY CHAIN FAMILY PROTEIN"/>
    <property type="match status" value="1"/>
</dbReference>
<dbReference type="InterPro" id="IPR043157">
    <property type="entry name" value="Dynein_AAA1S"/>
</dbReference>
<sequence length="3713" mass="420606">MDGDINGNTKEKDSRRSYLLRIASYILGLNITEEKLRQTQPLDNFCETAMNLLVFARSEQKVELWNQMKPDMKGMNRVAFYKSQSIPLTPDNYKNIVNVVTMNGASPNEVFLKSVQNVFSKNITEQASPPKQLINVVNELEENLLATVEKGQGQGVSSLPDEIKYWKSVSGSTAQQYSDAFYPLQLIIDTLENRSIEELSSLVDAYEDTCDQLWNSQPPYPEGRMKGLLISMASYLSDQICTMIKEDEIWKDPKVEGQLRAAIVACEQWELAVKFLTGQTWRRQPDNEWKGEAVKLTMLEGFRKRLEEVLSLKLFAPQIGQLLSDKQAEKEVEKIVETTMKGTAALAYNPFTESNWRSRLMVAERAMEPLIERTIPVLKLRMQPNKRDFHNIPIDIERYRNFLCRAKIKEKLQAEREGLLTRVAEVVLAKESEINDKIAAENDGGGRFLSSIAAAILFIRQQITLVESILYTTKGLLDDLPAYQKFQGHVTDLLEKCREMEREQFDNWCRETQQAIDDPADSIALETKGKIMILEQKKGTLNVNYSDRLLKLLKEVRQLASLGLTIPAKIINVANNGEKFYRYGVTLKQIAHFYNTIDQQMLPCQQALMLDEAVAFEKLILPKKGDESTINKVTWEDPKQVEQFIQQLQEAEEKLANHNRRLRNVHSEIVQMVMDLINLDIIKDVTKWKAIITKMRSKIMEEEIVHGASKSNMKPWLIHWDRQLYKALQVQYQWGIESLQTQIPLISAQLVFMQHKLQLRPPIEEIRMKYYKEMTKFLRIPEKFKGMLDSEQTSRFFASMADRNGTRFPSIYEKAEQLIDRLCSVDEQFAGWLVLAQVDLEDLIEEKFTKASDWEAQFKLLKAKGREAEKIPTEIRIDCVVVNASGAKNAIEELLQRLWKIVLQAISMLSTRPQSIDEVAEANGKHSEYAKMNKQLKGQWKVMEEQHTLLRAVAGSGLEQMNATGQEWERFEQMLDSHQEMIKEQVDVLKSNVGVRVRALNDDAAKLLAKWDQLKPKSDALQGDRETMLRAIEFIKEKRLQLNELLEQKEKLDKDCEQFDVPTQQLETLDKLAADIAQYEANWVVYEEFNTELQKLADEEWIVFRGKTYLFDEFLQQWVDKLKAGNQTHMGLRLMKDIESFKELSGCLKYCRGEVLSADHWLEMFRLLQLPKGTTIEKLKFGDLLLVGHNITANVDQLKALNARAQGEVTIREAILELEMWAAQSSFALIDYKHSNGQTMKVIKDWKESINSVKDSQALLQSLKSSPFYTQFQDKTGIWETRLADLDVYLAQMNEIQRKWIYLEPIFGRGALPSEASRFARVDSEFRAILADVAKDPRLVSLCSRQSLKRSLEQIEKRSAFPRFYFLGDDDLLEILGQSTNPTVIQSHLKKLFQGINRVVFGANNETITTIVSAQGENVSLSRPVRILPQVEIWLQQLTDEMRNTLKLLTVEAVRDAKPSPSKYPSQVLCLAEEIRFCSDCEQTLNGSRDLHGLKKQLQEQLKTFTNTKVEDAVLQLKLKALILDLIHHIDVVEQLITNKASSTTCWTWQRQLRFYLDKDSVVIRQVNSQFDYTYEYQGNAAKLVHTPLTDKCYLTLTQAMYMGLGGNPYGPAGTGKTESVKALASLFGRQVLVFNCDEALDVHSMSRIFVGIAQCGAWGCFDEFNRLESRVLSAISMQIQTIQNAIKNRSSTCTLGSKTASVNPNSAIFITLNPAGKGYGGRQKMPDNLKQLFRPVVMSVPDNELIAETLLYSEGFTDAAKLARKVVTVFLLSKEMLSNQQHYDWGLRALKTVLKGCGDLRAKNEEGKNEADIVVQALLLNTLSKLTFADSKRFNVLVDDIFSAPNKEMTNFGDLIEPLANAAKEMNVELTDKQLQKVFQLYEQLRQRMGVVIVGPPGSGKSTIWKVLHRALVLSGAAVRKIAFNPKAINRTKLLGNMDVDTREWQDGIITMAAREVIKDTSVHRWIVCDGDIDPEWIEALNSVLDDNRLLTMPSGERIQFGTNVNFLFETDSLQHASPATVSRMGMIFISEEDLTSKEIINHWLKQCTDSDNQDLLNWIEEYFYRALTWTESKASLPGLTRLAIVENGLSHLRNSKTKLHFQMNLYRGLAPLVDAEKRKDLAGVVFQNTPIPDQDHPDNVYWDQRMDSLMCFTDDAGIRVKREDVEKDHTRPLILTAQAQAAKDYMTSWLEPNNRHSFLVIGPNGCGKEKLLSSCFEADSQSQVATIHCSAQSRHELIVLLVKRSERSASTILLTLLQNCVQASNASGRVLRPKDKPNLVLYMKSLNLPSPDKYGTNEMLALLQQLVTYEGYYDEHLEWIGIENIQFIGSMSVQPSSTRSALPPRLFSSIRIFSVNNPSESNLNLIYSSYLTPILEPVLKSSGRVETIALSIVQLFEDLKKSFKASDRIHYDFSPRDVTKLVTSMLRYDLHEEGNIDSALLFEAERTFRDRLVNEGDRQRFDEIISNAMPHARSKNRDSIYASSGTILQGQHSVGLPMALQLRKDYTAGLQKAVNRFEFEVANISSVLTTEMCDLCMKVDRGLTCPGGSLLLAGRSGMGRRDAVRLVANLHQLPVFSPPITANFSAKQFHNELKNAIQTSISNGEHSVFLLEDYQLLDRSFLLSINSLLASGDVPGLFTTQEMDGMTAALRDSASQDAFQGHLLQYFAHRVKSLVHVVLIADIDGDEFDIRMAENPSIFKSSTVIWLDTWNRDSLIQMSKLMLAKSNIETSDDLAQACCDIQLTVPVDLAKPIKYKKFIENYARIYTTKRTAIASRLERLQAGVAKLTEAREEVAKLQKAAAKKSKLLAAKQAEADEALKAITQSMTGAEDQKVSMEQLRAETEKENERIEAQKKIIDEQLKDVEPMLKEAREAVGSIKSESLSEIRSLRAPPEAIRDILQAVLLFMGILDTSWEAMRKFLSKSGVKEEIINFDAHRISRDVHKKVSALVQSKAASFDPKNARRASVAAQPLAAWVTANLQYSTILEKISPLENEKNQLLKNLSKAEKQIEKLSKGLQTVDEKVADLKATFEVLMKEATQIKIDLDREEATIKVAATLVEKLAGEFERWQQQMGQLSEELRYVERGSLLCAAFVTYLGGVSERQRKDVVKQLKQILHQSDFDPIGFIASQTEQLNWKNDGLPADELSVQNGVVLFNDSSTPLVIDPTGRVPAFLQKHVDKAELLKAAQNDLITQIEFGLRFGKTIIVDDVIEVDPTLVPILRKDLTSIGPRQMISFAGKQIEFNPEFRMFLCTRNEQIRMPICTRSLLSEVNFTTTKSGLSSQLLGLAIQLEKPELEERSSALARDSESKKLELEKLEQLLLQQLASSEGNLLENTSLLDSLNKSKENAETIGKSIQESEQLRAQLAEQRNAYLSLAEFASSLYFAFSDLHRYNHMYNYNVNLIISLFTNTVQSCTDSTSTRIDTLCRTLQLKVFYTISRSLFKADRLTFALNFIHETMPKMFAKNEWELLTGIMVDENMDTSATMRSISWVEDSRATAIAKLQSHLPSLYNTLQLNDLGTWTEFSKSVECENSIPNSIVNKITPFQTVLLIQAVRPDRLYAAMQQFVLKILSISSVNPPPFSLADVFDDSSSAQPILLLLAGGADPSQASFKNSRKKAASKGHRLESISMGQGQETAAAEAIRRATAEGFWLCLGNVHLMLSIVPVIQKELALAQIHKDFRLWLTAEADNHFSPIMLQQCMKVTFEPPPG</sequence>
<evidence type="ECO:0000256" key="3">
    <source>
        <dbReference type="ARBA" id="ARBA00008887"/>
    </source>
</evidence>
<evidence type="ECO:0000259" key="28">
    <source>
        <dbReference type="Pfam" id="PF22597"/>
    </source>
</evidence>
<dbReference type="InterPro" id="IPR013602">
    <property type="entry name" value="Dynein_heavy_linker"/>
</dbReference>
<keyword evidence="13" id="KW-0969">Cilium</keyword>
<accession>A0A2A2K0V2</accession>
<dbReference type="GO" id="GO:0060170">
    <property type="term" value="C:ciliary membrane"/>
    <property type="evidence" value="ECO:0007669"/>
    <property type="project" value="UniProtKB-SubCell"/>
</dbReference>
<keyword evidence="9" id="KW-0970">Cilium biogenesis/degradation</keyword>
<evidence type="ECO:0000256" key="9">
    <source>
        <dbReference type="ARBA" id="ARBA00022794"/>
    </source>
</evidence>
<keyword evidence="4" id="KW-0217">Developmental protein</keyword>
<dbReference type="Pfam" id="PF08393">
    <property type="entry name" value="DHC_N2"/>
    <property type="match status" value="1"/>
</dbReference>
<dbReference type="FunFam" id="3.40.50.300:FF:000706">
    <property type="entry name" value="Cytoplasmic dynein 2 heavy chain 1"/>
    <property type="match status" value="1"/>
</dbReference>
<feature type="domain" description="Cytoplasmic dynein 2 heavy chain 1 AAA+ ATPase" evidence="27">
    <location>
        <begin position="2039"/>
        <end position="2129"/>
    </location>
</feature>
<feature type="coiled-coil region" evidence="19">
    <location>
        <begin position="2991"/>
        <end position="3081"/>
    </location>
</feature>
<evidence type="ECO:0000256" key="10">
    <source>
        <dbReference type="ARBA" id="ARBA00022840"/>
    </source>
</evidence>
<feature type="domain" description="Dynein heavy chain hydrolytic ATP-binding dynein motor region" evidence="23">
    <location>
        <begin position="1573"/>
        <end position="1903"/>
    </location>
</feature>
<dbReference type="InterPro" id="IPR026983">
    <property type="entry name" value="DHC"/>
</dbReference>
<dbReference type="OrthoDB" id="5593012at2759"/>
<evidence type="ECO:0000259" key="20">
    <source>
        <dbReference type="Pfam" id="PF03028"/>
    </source>
</evidence>
<dbReference type="GO" id="GO:0005524">
    <property type="term" value="F:ATP binding"/>
    <property type="evidence" value="ECO:0007669"/>
    <property type="project" value="UniProtKB-KW"/>
</dbReference>
<keyword evidence="17" id="KW-0966">Cell projection</keyword>
<dbReference type="Gene3D" id="3.20.180.20">
    <property type="entry name" value="Dynein heavy chain, N-terminal domain 2"/>
    <property type="match status" value="1"/>
</dbReference>
<evidence type="ECO:0000256" key="6">
    <source>
        <dbReference type="ARBA" id="ARBA00022490"/>
    </source>
</evidence>
<dbReference type="Gene3D" id="1.10.8.1220">
    <property type="match status" value="1"/>
</dbReference>
<dbReference type="FunFam" id="1.10.8.710:FF:000001">
    <property type="entry name" value="Dynein axonemal heavy chain 2"/>
    <property type="match status" value="1"/>
</dbReference>
<dbReference type="GO" id="GO:0060294">
    <property type="term" value="P:cilium movement involved in cell motility"/>
    <property type="evidence" value="ECO:0007669"/>
    <property type="project" value="TreeGrafter"/>
</dbReference>
<dbReference type="InterPro" id="IPR054354">
    <property type="entry name" value="DYNC2H1-like_lid"/>
</dbReference>
<keyword evidence="12 19" id="KW-0175">Coiled coil</keyword>
<keyword evidence="30" id="KW-1185">Reference proteome</keyword>
<keyword evidence="7" id="KW-0493">Microtubule</keyword>
<dbReference type="GO" id="GO:0008569">
    <property type="term" value="F:minus-end-directed microtubule motor activity"/>
    <property type="evidence" value="ECO:0007669"/>
    <property type="project" value="InterPro"/>
</dbReference>
<dbReference type="InterPro" id="IPR013594">
    <property type="entry name" value="Dynein_heavy_tail"/>
</dbReference>
<dbReference type="Pfam" id="PF08385">
    <property type="entry name" value="DHC_N1"/>
    <property type="match status" value="1"/>
</dbReference>
<comment type="similarity">
    <text evidence="3">Belongs to the dynein heavy chain family.</text>
</comment>
<feature type="domain" description="Dynein heavy chain AAA module D4" evidence="25">
    <location>
        <begin position="2529"/>
        <end position="2747"/>
    </location>
</feature>
<dbReference type="GO" id="GO:0097729">
    <property type="term" value="C:9+2 motile cilium"/>
    <property type="evidence" value="ECO:0007669"/>
    <property type="project" value="TreeGrafter"/>
</dbReference>
<evidence type="ECO:0000256" key="2">
    <source>
        <dbReference type="ARBA" id="ARBA00004522"/>
    </source>
</evidence>
<evidence type="ECO:0000256" key="14">
    <source>
        <dbReference type="ARBA" id="ARBA00023136"/>
    </source>
</evidence>
<dbReference type="GO" id="GO:0005930">
    <property type="term" value="C:axoneme"/>
    <property type="evidence" value="ECO:0007669"/>
    <property type="project" value="TreeGrafter"/>
</dbReference>
<dbReference type="GO" id="GO:0045505">
    <property type="term" value="F:dynein intermediate chain binding"/>
    <property type="evidence" value="ECO:0007669"/>
    <property type="project" value="InterPro"/>
</dbReference>
<keyword evidence="8" id="KW-0547">Nucleotide-binding</keyword>
<dbReference type="Gene3D" id="1.20.920.20">
    <property type="match status" value="1"/>
</dbReference>
<dbReference type="InterPro" id="IPR024317">
    <property type="entry name" value="Dynein_heavy_chain_D4_dom"/>
</dbReference>
<dbReference type="InterPro" id="IPR024743">
    <property type="entry name" value="Dynein_HC_stalk"/>
</dbReference>
<evidence type="ECO:0000256" key="19">
    <source>
        <dbReference type="SAM" id="Coils"/>
    </source>
</evidence>
<protein>
    <recommendedName>
        <fullName evidence="18">Cytoplasmic dynein 2 heavy chain 1</fullName>
    </recommendedName>
</protein>
<gene>
    <name evidence="29" type="ORF">WR25_06693</name>
</gene>
<dbReference type="GO" id="GO:0051959">
    <property type="term" value="F:dynein light intermediate chain binding"/>
    <property type="evidence" value="ECO:0007669"/>
    <property type="project" value="InterPro"/>
</dbReference>
<feature type="domain" description="Dynein heavy chain linker" evidence="22">
    <location>
        <begin position="1069"/>
        <end position="1452"/>
    </location>
</feature>
<dbReference type="InterPro" id="IPR042228">
    <property type="entry name" value="Dynein_linker_3"/>
</dbReference>
<keyword evidence="5" id="KW-1003">Cell membrane</keyword>
<dbReference type="GO" id="GO:0005868">
    <property type="term" value="C:cytoplasmic dynein complex"/>
    <property type="evidence" value="ECO:0007669"/>
    <property type="project" value="TreeGrafter"/>
</dbReference>
<dbReference type="Pfam" id="PF12780">
    <property type="entry name" value="AAA_8"/>
    <property type="match status" value="1"/>
</dbReference>
<reference evidence="29 30" key="1">
    <citation type="journal article" date="2017" name="Curr. Biol.">
        <title>Genome architecture and evolution of a unichromosomal asexual nematode.</title>
        <authorList>
            <person name="Fradin H."/>
            <person name="Zegar C."/>
            <person name="Gutwein M."/>
            <person name="Lucas J."/>
            <person name="Kovtun M."/>
            <person name="Corcoran D."/>
            <person name="Baugh L.R."/>
            <person name="Kiontke K."/>
            <person name="Gunsalus K."/>
            <person name="Fitch D.H."/>
            <person name="Piano F."/>
        </authorList>
    </citation>
    <scope>NUCLEOTIDE SEQUENCE [LARGE SCALE GENOMIC DNA]</scope>
    <source>
        <strain evidence="29">PF1309</strain>
    </source>
</reference>
<dbReference type="Pfam" id="PF21264">
    <property type="entry name" value="DYNC2H1_AAA_dom"/>
    <property type="match status" value="1"/>
</dbReference>
<evidence type="ECO:0000256" key="12">
    <source>
        <dbReference type="ARBA" id="ARBA00023054"/>
    </source>
</evidence>
<dbReference type="InterPro" id="IPR035706">
    <property type="entry name" value="AAA_9"/>
</dbReference>
<dbReference type="Gene3D" id="1.20.58.1120">
    <property type="match status" value="1"/>
</dbReference>
<evidence type="ECO:0000259" key="21">
    <source>
        <dbReference type="Pfam" id="PF08385"/>
    </source>
</evidence>
<keyword evidence="16" id="KW-0206">Cytoskeleton</keyword>
<organism evidence="29 30">
    <name type="scientific">Diploscapter pachys</name>
    <dbReference type="NCBI Taxonomy" id="2018661"/>
    <lineage>
        <taxon>Eukaryota</taxon>
        <taxon>Metazoa</taxon>
        <taxon>Ecdysozoa</taxon>
        <taxon>Nematoda</taxon>
        <taxon>Chromadorea</taxon>
        <taxon>Rhabditida</taxon>
        <taxon>Rhabditina</taxon>
        <taxon>Rhabditomorpha</taxon>
        <taxon>Rhabditoidea</taxon>
        <taxon>Rhabditidae</taxon>
        <taxon>Diploscapter</taxon>
    </lineage>
</organism>
<evidence type="ECO:0000256" key="5">
    <source>
        <dbReference type="ARBA" id="ARBA00022475"/>
    </source>
</evidence>
<name>A0A2A2K0V2_9BILA</name>
<feature type="domain" description="Dynein heavy chain region D6 P-loop" evidence="20">
    <location>
        <begin position="3595"/>
        <end position="3707"/>
    </location>
</feature>
<evidence type="ECO:0000256" key="16">
    <source>
        <dbReference type="ARBA" id="ARBA00023212"/>
    </source>
</evidence>